<dbReference type="Proteomes" id="UP000185860">
    <property type="component" value="Unassembled WGS sequence"/>
</dbReference>
<evidence type="ECO:0000313" key="2">
    <source>
        <dbReference type="Proteomes" id="UP000185860"/>
    </source>
</evidence>
<dbReference type="STRING" id="454136.NIES2119_15495"/>
<protein>
    <submittedName>
        <fullName evidence="1">GxxExxY protein</fullName>
    </submittedName>
</protein>
<dbReference type="RefSeq" id="WP_073594401.1">
    <property type="nucleotide sequence ID" value="NZ_MRCE01000014.1"/>
</dbReference>
<organism evidence="1 2">
    <name type="scientific">[Phormidium ambiguum] IAM M-71</name>
    <dbReference type="NCBI Taxonomy" id="454136"/>
    <lineage>
        <taxon>Bacteria</taxon>
        <taxon>Bacillati</taxon>
        <taxon>Cyanobacteriota</taxon>
        <taxon>Cyanophyceae</taxon>
        <taxon>Oscillatoriophycideae</taxon>
        <taxon>Aerosakkonematales</taxon>
        <taxon>Aerosakkonemataceae</taxon>
        <taxon>Floridanema</taxon>
    </lineage>
</organism>
<evidence type="ECO:0000313" key="1">
    <source>
        <dbReference type="EMBL" id="OKH36825.1"/>
    </source>
</evidence>
<proteinExistence type="predicted"/>
<gene>
    <name evidence="1" type="ORF">NIES2119_15495</name>
</gene>
<dbReference type="NCBIfam" id="TIGR04256">
    <property type="entry name" value="GxxExxY"/>
    <property type="match status" value="1"/>
</dbReference>
<dbReference type="EMBL" id="MRCE01000014">
    <property type="protein sequence ID" value="OKH36825.1"/>
    <property type="molecule type" value="Genomic_DNA"/>
</dbReference>
<sequence>MNTDEHRWKINDITEKIIGRAFQVSNGLGCGFLEKVYENALVHELRKLGLKVHPQYPIKVYYDGVIVGEFAADLLVENCILVELKAIKTLTDKEHAQCLNYIKATKLPLCLLINFGNPKVEIKRIAGNINPIHPQTT</sequence>
<comment type="caution">
    <text evidence="1">The sequence shown here is derived from an EMBL/GenBank/DDBJ whole genome shotgun (WGS) entry which is preliminary data.</text>
</comment>
<dbReference type="InterPro" id="IPR026350">
    <property type="entry name" value="GxxExxY"/>
</dbReference>
<dbReference type="OrthoDB" id="9806869at2"/>
<dbReference type="Pfam" id="PF13366">
    <property type="entry name" value="PDDEXK_3"/>
    <property type="match status" value="1"/>
</dbReference>
<accession>A0A1U7II85</accession>
<name>A0A1U7II85_9CYAN</name>
<reference evidence="1 2" key="1">
    <citation type="submission" date="2016-11" db="EMBL/GenBank/DDBJ databases">
        <title>Draft Genome Sequences of Nine Cyanobacterial Strains from Diverse Habitats.</title>
        <authorList>
            <person name="Zhu T."/>
            <person name="Hou S."/>
            <person name="Lu X."/>
            <person name="Hess W.R."/>
        </authorList>
    </citation>
    <scope>NUCLEOTIDE SEQUENCE [LARGE SCALE GENOMIC DNA]</scope>
    <source>
        <strain evidence="1 2">IAM M-71</strain>
    </source>
</reference>
<dbReference type="AlphaFoldDB" id="A0A1U7II85"/>